<evidence type="ECO:0000259" key="1">
    <source>
        <dbReference type="Pfam" id="PF10551"/>
    </source>
</evidence>
<proteinExistence type="predicted"/>
<gene>
    <name evidence="2" type="ORF">SHERM_16690</name>
</gene>
<dbReference type="PANTHER" id="PTHR31973:SF113">
    <property type="entry name" value="PROTEIN FAR1-RELATED SEQUENCE 5-LIKE"/>
    <property type="match status" value="1"/>
</dbReference>
<dbReference type="Pfam" id="PF10551">
    <property type="entry name" value="MULE"/>
    <property type="match status" value="1"/>
</dbReference>
<organism evidence="2 3">
    <name type="scientific">Striga hermonthica</name>
    <name type="common">Purple witchweed</name>
    <name type="synonym">Buchnera hermonthica</name>
    <dbReference type="NCBI Taxonomy" id="68872"/>
    <lineage>
        <taxon>Eukaryota</taxon>
        <taxon>Viridiplantae</taxon>
        <taxon>Streptophyta</taxon>
        <taxon>Embryophyta</taxon>
        <taxon>Tracheophyta</taxon>
        <taxon>Spermatophyta</taxon>
        <taxon>Magnoliopsida</taxon>
        <taxon>eudicotyledons</taxon>
        <taxon>Gunneridae</taxon>
        <taxon>Pentapetalae</taxon>
        <taxon>asterids</taxon>
        <taxon>lamiids</taxon>
        <taxon>Lamiales</taxon>
        <taxon>Orobanchaceae</taxon>
        <taxon>Buchnereae</taxon>
        <taxon>Striga</taxon>
    </lineage>
</organism>
<dbReference type="EMBL" id="CACSLK010014283">
    <property type="protein sequence ID" value="CAA0816824.1"/>
    <property type="molecule type" value="Genomic_DNA"/>
</dbReference>
<dbReference type="Proteomes" id="UP001153555">
    <property type="component" value="Unassembled WGS sequence"/>
</dbReference>
<name>A0A9N7R857_STRHE</name>
<dbReference type="OrthoDB" id="1938144at2759"/>
<dbReference type="AlphaFoldDB" id="A0A9N7R857"/>
<dbReference type="PANTHER" id="PTHR31973">
    <property type="entry name" value="POLYPROTEIN, PUTATIVE-RELATED"/>
    <property type="match status" value="1"/>
</dbReference>
<accession>A0A9N7R857</accession>
<feature type="non-terminal residue" evidence="2">
    <location>
        <position position="1"/>
    </location>
</feature>
<comment type="caution">
    <text evidence="2">The sequence shown here is derived from an EMBL/GenBank/DDBJ whole genome shotgun (WGS) entry which is preliminary data.</text>
</comment>
<reference evidence="2" key="1">
    <citation type="submission" date="2019-12" db="EMBL/GenBank/DDBJ databases">
        <authorList>
            <person name="Scholes J."/>
        </authorList>
    </citation>
    <scope>NUCLEOTIDE SEQUENCE</scope>
</reference>
<sequence>WNNCRPVIIVDGTFLKATYGGTLITACTQDAAGHILPLAFGVVDSENNNAYHWFFTNLKATLSERNGLCIVTDRHPSILNAVTKVYPEAAHCCCAYHLSKNITTKYKENLDTVKGAFFAAAYCYTNEEFVHHMEVIKKANYRVVEYLTEIGFEKWSRIHCKANRFLVMTSNAAESINSSMKVARELPITVLLETIRGMQQNWNVKNRKEAQSTFTKLAKLGQKILEENYKASMKFTV</sequence>
<evidence type="ECO:0000313" key="3">
    <source>
        <dbReference type="Proteomes" id="UP001153555"/>
    </source>
</evidence>
<protein>
    <recommendedName>
        <fullName evidence="1">MULE transposase domain-containing protein</fullName>
    </recommendedName>
</protein>
<evidence type="ECO:0000313" key="2">
    <source>
        <dbReference type="EMBL" id="CAA0816824.1"/>
    </source>
</evidence>
<feature type="non-terminal residue" evidence="2">
    <location>
        <position position="237"/>
    </location>
</feature>
<dbReference type="InterPro" id="IPR018289">
    <property type="entry name" value="MULE_transposase_dom"/>
</dbReference>
<feature type="domain" description="MULE transposase" evidence="1">
    <location>
        <begin position="7"/>
        <end position="101"/>
    </location>
</feature>
<keyword evidence="3" id="KW-1185">Reference proteome</keyword>